<dbReference type="SFLD" id="SFLDS00019">
    <property type="entry name" value="Glutathione_Transferase_(cytos"/>
    <property type="match status" value="1"/>
</dbReference>
<dbReference type="InterPro" id="IPR010987">
    <property type="entry name" value="Glutathione-S-Trfase_C-like"/>
</dbReference>
<comment type="catalytic activity">
    <reaction evidence="5">
        <text>RX + glutathione = an S-substituted glutathione + a halide anion + H(+)</text>
        <dbReference type="Rhea" id="RHEA:16437"/>
        <dbReference type="ChEBI" id="CHEBI:15378"/>
        <dbReference type="ChEBI" id="CHEBI:16042"/>
        <dbReference type="ChEBI" id="CHEBI:17792"/>
        <dbReference type="ChEBI" id="CHEBI:57925"/>
        <dbReference type="ChEBI" id="CHEBI:90779"/>
        <dbReference type="EC" id="2.5.1.18"/>
    </reaction>
</comment>
<dbReference type="EC" id="2.5.1.18" evidence="2"/>
<dbReference type="FunFam" id="3.40.30.10:FF:000035">
    <property type="entry name" value="hematopoietic prostaglandin D synthase"/>
    <property type="match status" value="1"/>
</dbReference>
<dbReference type="GO" id="GO:0005212">
    <property type="term" value="F:structural constituent of eye lens"/>
    <property type="evidence" value="ECO:0007669"/>
    <property type="project" value="UniProtKB-KW"/>
</dbReference>
<dbReference type="GO" id="GO:0004364">
    <property type="term" value="F:glutathione transferase activity"/>
    <property type="evidence" value="ECO:0007669"/>
    <property type="project" value="UniProtKB-EC"/>
</dbReference>
<evidence type="ECO:0000259" key="8">
    <source>
        <dbReference type="PROSITE" id="PS50405"/>
    </source>
</evidence>
<evidence type="ECO:0000256" key="6">
    <source>
        <dbReference type="ARBA" id="ARBA00049616"/>
    </source>
</evidence>
<feature type="domain" description="GST N-terminal" evidence="7">
    <location>
        <begin position="24"/>
        <end position="101"/>
    </location>
</feature>
<evidence type="ECO:0000256" key="4">
    <source>
        <dbReference type="ARBA" id="ARBA00022679"/>
    </source>
</evidence>
<dbReference type="InterPro" id="IPR036249">
    <property type="entry name" value="Thioredoxin-like_sf"/>
</dbReference>
<dbReference type="CDD" id="cd03039">
    <property type="entry name" value="GST_N_Sigma_like"/>
    <property type="match status" value="1"/>
</dbReference>
<keyword evidence="10" id="KW-1185">Reference proteome</keyword>
<dbReference type="InterPro" id="IPR040079">
    <property type="entry name" value="Glutathione_S-Trfase"/>
</dbReference>
<evidence type="ECO:0000313" key="9">
    <source>
        <dbReference type="EMBL" id="KAK2160748.1"/>
    </source>
</evidence>
<dbReference type="PROSITE" id="PS50405">
    <property type="entry name" value="GST_CTER"/>
    <property type="match status" value="1"/>
</dbReference>
<dbReference type="Gene3D" id="3.40.30.10">
    <property type="entry name" value="Glutaredoxin"/>
    <property type="match status" value="1"/>
</dbReference>
<evidence type="ECO:0000313" key="10">
    <source>
        <dbReference type="Proteomes" id="UP001208570"/>
    </source>
</evidence>
<dbReference type="SFLD" id="SFLDG00363">
    <property type="entry name" value="AMPS_(cytGST):_Alpha-__Mu-__Pi"/>
    <property type="match status" value="1"/>
</dbReference>
<dbReference type="SUPFAM" id="SSF47616">
    <property type="entry name" value="GST C-terminal domain-like"/>
    <property type="match status" value="1"/>
</dbReference>
<comment type="caution">
    <text evidence="9">The sequence shown here is derived from an EMBL/GenBank/DDBJ whole genome shotgun (WGS) entry which is preliminary data.</text>
</comment>
<feature type="domain" description="GST C-terminal" evidence="8">
    <location>
        <begin position="103"/>
        <end position="226"/>
    </location>
</feature>
<dbReference type="AlphaFoldDB" id="A0AAD9N9U2"/>
<evidence type="ECO:0000256" key="5">
    <source>
        <dbReference type="ARBA" id="ARBA00047960"/>
    </source>
</evidence>
<evidence type="ECO:0000256" key="3">
    <source>
        <dbReference type="ARBA" id="ARBA00022613"/>
    </source>
</evidence>
<dbReference type="Proteomes" id="UP001208570">
    <property type="component" value="Unassembled WGS sequence"/>
</dbReference>
<accession>A0AAD9N9U2</accession>
<evidence type="ECO:0000259" key="7">
    <source>
        <dbReference type="PROSITE" id="PS50404"/>
    </source>
</evidence>
<reference evidence="9" key="1">
    <citation type="journal article" date="2023" name="Mol. Biol. Evol.">
        <title>Third-Generation Sequencing Reveals the Adaptive Role of the Epigenome in Three Deep-Sea Polychaetes.</title>
        <authorList>
            <person name="Perez M."/>
            <person name="Aroh O."/>
            <person name="Sun Y."/>
            <person name="Lan Y."/>
            <person name="Juniper S.K."/>
            <person name="Young C.R."/>
            <person name="Angers B."/>
            <person name="Qian P.Y."/>
        </authorList>
    </citation>
    <scope>NUCLEOTIDE SEQUENCE</scope>
    <source>
        <strain evidence="9">P08H-3</strain>
    </source>
</reference>
<protein>
    <recommendedName>
        <fullName evidence="2">glutathione transferase</fullName>
        <ecNumber evidence="2">2.5.1.18</ecNumber>
    </recommendedName>
</protein>
<dbReference type="InterPro" id="IPR004045">
    <property type="entry name" value="Glutathione_S-Trfase_N"/>
</dbReference>
<keyword evidence="3" id="KW-0273">Eye lens protein</keyword>
<dbReference type="CDD" id="cd03192">
    <property type="entry name" value="GST_C_Sigma_like"/>
    <property type="match status" value="1"/>
</dbReference>
<comment type="function">
    <text evidence="6">S-crystallins are structural components of squids and octopi eye lens. Contains relatively little if any GST activity.</text>
</comment>
<gene>
    <name evidence="9" type="ORF">LSH36_127g07006</name>
</gene>
<dbReference type="PANTHER" id="PTHR11571:SF224">
    <property type="entry name" value="HEMATOPOIETIC PROSTAGLANDIN D SYNTHASE"/>
    <property type="match status" value="1"/>
</dbReference>
<dbReference type="FunFam" id="1.20.1050.10:FF:000030">
    <property type="entry name" value="Glutathione S-transferase S1"/>
    <property type="match status" value="1"/>
</dbReference>
<name>A0AAD9N9U2_9ANNE</name>
<dbReference type="SFLD" id="SFLDG01205">
    <property type="entry name" value="AMPS.1"/>
    <property type="match status" value="1"/>
</dbReference>
<dbReference type="SUPFAM" id="SSF52833">
    <property type="entry name" value="Thioredoxin-like"/>
    <property type="match status" value="1"/>
</dbReference>
<dbReference type="InterPro" id="IPR004046">
    <property type="entry name" value="GST_C"/>
</dbReference>
<dbReference type="EMBL" id="JAODUP010000127">
    <property type="protein sequence ID" value="KAK2160748.1"/>
    <property type="molecule type" value="Genomic_DNA"/>
</dbReference>
<dbReference type="Pfam" id="PF14497">
    <property type="entry name" value="GST_C_3"/>
    <property type="match status" value="1"/>
</dbReference>
<evidence type="ECO:0000256" key="1">
    <source>
        <dbReference type="ARBA" id="ARBA00007409"/>
    </source>
</evidence>
<sequence>MEVSGRNGNGAHERISELERARRRSYKLWYFDLRGRAETIRLIFAQAGVEYEDVRFSPKDWPEIKPKMPWHTVPVLEIDGKMVGQSGTICRYLAAQFGLAGTNDFDRAIVDSIGESITDIREKYSTAFSESDESRKAELKKIYREKTLPPILNVLDKVLGEKPFFVGEEVTWPDLHFYACLELVQVAECSIEEALSDNPNLISLFNRVKQLPNVASWLERRPETKF</sequence>
<proteinExistence type="inferred from homology"/>
<comment type="similarity">
    <text evidence="1">Belongs to the GST superfamily.</text>
</comment>
<dbReference type="Pfam" id="PF02798">
    <property type="entry name" value="GST_N"/>
    <property type="match status" value="1"/>
</dbReference>
<dbReference type="InterPro" id="IPR050213">
    <property type="entry name" value="GST_superfamily"/>
</dbReference>
<dbReference type="GO" id="GO:0006749">
    <property type="term" value="P:glutathione metabolic process"/>
    <property type="evidence" value="ECO:0007669"/>
    <property type="project" value="TreeGrafter"/>
</dbReference>
<organism evidence="9 10">
    <name type="scientific">Paralvinella palmiformis</name>
    <dbReference type="NCBI Taxonomy" id="53620"/>
    <lineage>
        <taxon>Eukaryota</taxon>
        <taxon>Metazoa</taxon>
        <taxon>Spiralia</taxon>
        <taxon>Lophotrochozoa</taxon>
        <taxon>Annelida</taxon>
        <taxon>Polychaeta</taxon>
        <taxon>Sedentaria</taxon>
        <taxon>Canalipalpata</taxon>
        <taxon>Terebellida</taxon>
        <taxon>Terebelliformia</taxon>
        <taxon>Alvinellidae</taxon>
        <taxon>Paralvinella</taxon>
    </lineage>
</organism>
<dbReference type="PANTHER" id="PTHR11571">
    <property type="entry name" value="GLUTATHIONE S-TRANSFERASE"/>
    <property type="match status" value="1"/>
</dbReference>
<dbReference type="Gene3D" id="1.20.1050.10">
    <property type="match status" value="1"/>
</dbReference>
<evidence type="ECO:0000256" key="2">
    <source>
        <dbReference type="ARBA" id="ARBA00012452"/>
    </source>
</evidence>
<dbReference type="InterPro" id="IPR036282">
    <property type="entry name" value="Glutathione-S-Trfase_C_sf"/>
</dbReference>
<dbReference type="PROSITE" id="PS50404">
    <property type="entry name" value="GST_NTER"/>
    <property type="match status" value="1"/>
</dbReference>
<keyword evidence="4" id="KW-0808">Transferase</keyword>